<dbReference type="EMBL" id="QTBD01000139">
    <property type="protein sequence ID" value="REQ52812.1"/>
    <property type="molecule type" value="Genomic_DNA"/>
</dbReference>
<reference evidence="11 12" key="3">
    <citation type="submission" date="2015-03" db="EMBL/GenBank/DDBJ databases">
        <authorList>
            <consortium name="Pathogen Informatics"/>
        </authorList>
    </citation>
    <scope>NUCLEOTIDE SEQUENCE [LARGE SCALE GENOMIC DNA]</scope>
    <source>
        <strain evidence="4 13">Bir 172</strain>
        <strain evidence="3 15">Bir 185</strain>
        <strain evidence="11">K00500041</strain>
        <strain evidence="6 12">P00601463</strain>
    </source>
</reference>
<dbReference type="InterPro" id="IPR013757">
    <property type="entry name" value="Topo_IIA_A_a_sf"/>
</dbReference>
<evidence type="ECO:0000256" key="1">
    <source>
        <dbReference type="ARBA" id="ARBA00000185"/>
    </source>
</evidence>
<dbReference type="Proteomes" id="UP000256381">
    <property type="component" value="Unassembled WGS sequence"/>
</dbReference>
<proteinExistence type="predicted"/>
<name>A0A045IR24_MYCTX</name>
<dbReference type="Proteomes" id="UP000189452">
    <property type="component" value="Chromosome"/>
</dbReference>
<dbReference type="SUPFAM" id="SSF55729">
    <property type="entry name" value="Acyl-CoA N-acyltransferases (Nat)"/>
    <property type="match status" value="1"/>
</dbReference>
<dbReference type="EMBL" id="COPH01000007">
    <property type="protein sequence ID" value="CLV74878.1"/>
    <property type="molecule type" value="Genomic_DNA"/>
</dbReference>
<dbReference type="GO" id="GO:0034335">
    <property type="term" value="F:DNA negative supercoiling activity"/>
    <property type="evidence" value="ECO:0007669"/>
    <property type="project" value="UniProtKB-ARBA"/>
</dbReference>
<evidence type="ECO:0000313" key="7">
    <source>
        <dbReference type="EMBL" id="COX30629.1"/>
    </source>
</evidence>
<reference evidence="9" key="7">
    <citation type="submission" date="2018-07" db="EMBL/GenBank/DDBJ databases">
        <authorList>
            <person name="Shah S."/>
            <person name="Brown T."/>
            <person name="Auld S."/>
            <person name="Bratton K."/>
            <person name="Narechania A."/>
            <person name="Mathema B."/>
            <person name="Gandhi N."/>
        </authorList>
    </citation>
    <scope>NUCLEOTIDE SEQUENCE</scope>
    <source>
        <strain evidence="9">32301_S10</strain>
    </source>
</reference>
<protein>
    <submittedName>
        <fullName evidence="8">DNA gyrase subunit A</fullName>
    </submittedName>
    <submittedName>
        <fullName evidence="7 9 10">N-acetyltransferase</fullName>
        <ecNumber evidence="7">2.3.1.-</ecNumber>
    </submittedName>
</protein>
<dbReference type="EMBL" id="LWDQ01000001">
    <property type="protein sequence ID" value="OMH58622.1"/>
    <property type="molecule type" value="Genomic_DNA"/>
</dbReference>
<reference evidence="10 18" key="8">
    <citation type="submission" date="2018-08" db="EMBL/GenBank/DDBJ databases">
        <authorList>
            <person name="Fokvardsen B D."/>
            <person name="Norman A."/>
        </authorList>
    </citation>
    <scope>NUCLEOTIDE SEQUENCE [LARGE SCALE GENOMIC DNA]</scope>
    <source>
        <strain evidence="10 18">DKC2</strain>
    </source>
</reference>
<dbReference type="EMBL" id="CNFT01000113">
    <property type="protein sequence ID" value="CKR12816.1"/>
    <property type="molecule type" value="Genomic_DNA"/>
</dbReference>
<sequence>MHGARTGVSFYAYAMTDHDQTAARREIADALLAALERRHEVADAIVEAANKAAAVEAIVNLLGTSHLAAEAVMSMSFDQLTQDARTKIIAELDDLNKQLSFTVKERPASSGEGLELRPFSPDEDRDIFARRTEEMGAAGDGSGGPAGSVDDEIRAAQKRVDDEEAAWFVAVDSGVKVGMVFGELVHGEVDVRIWIHPDHRKKGYGTAALRKSRSEMAWAFPAVPMVARAPAAQPAQPGSAGR</sequence>
<dbReference type="Gene3D" id="3.40.630.30">
    <property type="match status" value="1"/>
</dbReference>
<dbReference type="EMBL" id="CHKL01000700">
    <property type="protein sequence ID" value="COX19787.1"/>
    <property type="molecule type" value="Genomic_DNA"/>
</dbReference>
<reference evidence="5 14" key="1">
    <citation type="submission" date="2015-03" db="EMBL/GenBank/DDBJ databases">
        <authorList>
            <consortium name="Pathogen Informatics"/>
            <person name="Murphy D."/>
        </authorList>
    </citation>
    <scope>NUCLEOTIDE SEQUENCE [LARGE SCALE GENOMIC DNA]</scope>
    <source>
        <strain evidence="5 14">0268S</strain>
    </source>
</reference>
<dbReference type="PROSITE" id="PS51186">
    <property type="entry name" value="GNAT"/>
    <property type="match status" value="1"/>
</dbReference>
<dbReference type="Proteomes" id="UP000050164">
    <property type="component" value="Unassembled WGS sequence"/>
</dbReference>
<comment type="catalytic activity">
    <reaction evidence="1">
        <text>ATP-dependent breakage, passage and rejoining of double-stranded DNA.</text>
        <dbReference type="EC" id="5.6.2.2"/>
    </reaction>
</comment>
<dbReference type="CDD" id="cd04301">
    <property type="entry name" value="NAT_SF"/>
    <property type="match status" value="1"/>
</dbReference>
<evidence type="ECO:0000313" key="18">
    <source>
        <dbReference type="Proteomes" id="UP000300237"/>
    </source>
</evidence>
<dbReference type="SMR" id="A0A045IR24"/>
<keyword evidence="7" id="KW-0012">Acyltransferase</keyword>
<evidence type="ECO:0000313" key="14">
    <source>
        <dbReference type="Proteomes" id="UP000050139"/>
    </source>
</evidence>
<dbReference type="EMBL" id="CSAE01001108">
    <property type="protein sequence ID" value="COX30629.1"/>
    <property type="molecule type" value="Genomic_DNA"/>
</dbReference>
<dbReference type="Proteomes" id="UP000048600">
    <property type="component" value="Unassembled WGS sequence"/>
</dbReference>
<reference evidence="9 17" key="5">
    <citation type="journal article" date="2017" name="N. Engl. J. Med.">
        <title>Transmission of Extensively Drug-Resistant Tuberculosis in South Africa.</title>
        <authorList>
            <person name="Shah N.S."/>
            <person name="Auld S.C."/>
            <person name="Brust J.C."/>
            <person name="Mathema B."/>
            <person name="Ismail N."/>
            <person name="Moodley P."/>
            <person name="Mlisana K."/>
            <person name="Allana S."/>
            <person name="Campbell A."/>
            <person name="Mthiyane T."/>
            <person name="Morris N."/>
            <person name="Mpangase P."/>
            <person name="van der Meulen H."/>
            <person name="Omar S.V."/>
            <person name="Brown T.S."/>
            <person name="Narechania A."/>
            <person name="Shaskina E."/>
            <person name="Kapwata T."/>
            <person name="Kreiswirth B."/>
            <person name="Gandhi N.R."/>
        </authorList>
    </citation>
    <scope>NUCLEOTIDE SEQUENCE [LARGE SCALE GENOMIC DNA]</scope>
    <source>
        <strain evidence="9 17">32301_S10</strain>
    </source>
</reference>
<evidence type="ECO:0000313" key="3">
    <source>
        <dbReference type="EMBL" id="CKR12816.1"/>
    </source>
</evidence>
<dbReference type="InterPro" id="IPR000182">
    <property type="entry name" value="GNAT_dom"/>
</dbReference>
<evidence type="ECO:0000313" key="15">
    <source>
        <dbReference type="Proteomes" id="UP000050164"/>
    </source>
</evidence>
<evidence type="ECO:0000313" key="13">
    <source>
        <dbReference type="Proteomes" id="UP000048948"/>
    </source>
</evidence>
<evidence type="ECO:0000313" key="11">
    <source>
        <dbReference type="Proteomes" id="UP000038802"/>
    </source>
</evidence>
<dbReference type="GO" id="GO:0005524">
    <property type="term" value="F:ATP binding"/>
    <property type="evidence" value="ECO:0007669"/>
    <property type="project" value="InterPro"/>
</dbReference>
<organism evidence="7 11">
    <name type="scientific">Mycobacterium tuberculosis</name>
    <dbReference type="NCBI Taxonomy" id="1773"/>
    <lineage>
        <taxon>Bacteria</taxon>
        <taxon>Bacillati</taxon>
        <taxon>Actinomycetota</taxon>
        <taxon>Actinomycetes</taxon>
        <taxon>Mycobacteriales</taxon>
        <taxon>Mycobacteriaceae</taxon>
        <taxon>Mycobacterium</taxon>
        <taxon>Mycobacterium tuberculosis complex</taxon>
    </lineage>
</organism>
<dbReference type="Proteomes" id="UP000048948">
    <property type="component" value="Unassembled WGS sequence"/>
</dbReference>
<dbReference type="EMBL" id="CNGE01001004">
    <property type="protein sequence ID" value="CKT60056.1"/>
    <property type="molecule type" value="Genomic_DNA"/>
</dbReference>
<evidence type="ECO:0000313" key="6">
    <source>
        <dbReference type="EMBL" id="COX19787.1"/>
    </source>
</evidence>
<dbReference type="PATRIC" id="fig|1773.206.peg.2750"/>
<evidence type="ECO:0000313" key="10">
    <source>
        <dbReference type="EMBL" id="VCU48971.1"/>
    </source>
</evidence>
<dbReference type="EMBL" id="LR027516">
    <property type="protein sequence ID" value="VCU48971.1"/>
    <property type="molecule type" value="Genomic_DNA"/>
</dbReference>
<gene>
    <name evidence="8" type="ORF">A4S10_00775</name>
    <name evidence="10" type="ORF">DKC2_0779</name>
    <name evidence="9" type="ORF">DSJ38_09195</name>
    <name evidence="7" type="ORF">ERS007703_05052</name>
    <name evidence="6" type="ORF">ERS007741_03974</name>
    <name evidence="4" type="ORF">ERS027646_03865</name>
    <name evidence="3" type="ORF">ERS027659_00767</name>
    <name evidence="5" type="ORF">ERS094118_01125</name>
</gene>
<dbReference type="Gene3D" id="1.10.268.10">
    <property type="entry name" value="Topoisomerase, domain 3"/>
    <property type="match status" value="1"/>
</dbReference>
<evidence type="ECO:0000313" key="5">
    <source>
        <dbReference type="EMBL" id="CLV74878.1"/>
    </source>
</evidence>
<dbReference type="Proteomes" id="UP000050139">
    <property type="component" value="Unassembled WGS sequence"/>
</dbReference>
<dbReference type="OMA" id="YFPAVPM"/>
<evidence type="ECO:0000259" key="2">
    <source>
        <dbReference type="PROSITE" id="PS51186"/>
    </source>
</evidence>
<evidence type="ECO:0000313" key="9">
    <source>
        <dbReference type="EMBL" id="REQ52812.1"/>
    </source>
</evidence>
<dbReference type="Proteomes" id="UP000300237">
    <property type="component" value="Chromosome"/>
</dbReference>
<dbReference type="STRING" id="115862.BBG46_03955"/>
<dbReference type="Proteomes" id="UP000038802">
    <property type="component" value="Unassembled WGS sequence"/>
</dbReference>
<evidence type="ECO:0000313" key="4">
    <source>
        <dbReference type="EMBL" id="CKT60056.1"/>
    </source>
</evidence>
<dbReference type="AlphaFoldDB" id="A0A045IR24"/>
<dbReference type="EC" id="2.3.1.-" evidence="7"/>
<dbReference type="SUPFAM" id="SSF56719">
    <property type="entry name" value="Type II DNA topoisomerase"/>
    <property type="match status" value="1"/>
</dbReference>
<dbReference type="GO" id="GO:0016747">
    <property type="term" value="F:acyltransferase activity, transferring groups other than amino-acyl groups"/>
    <property type="evidence" value="ECO:0007669"/>
    <property type="project" value="InterPro"/>
</dbReference>
<dbReference type="GO" id="GO:0003677">
    <property type="term" value="F:DNA binding"/>
    <property type="evidence" value="ECO:0007669"/>
    <property type="project" value="InterPro"/>
</dbReference>
<dbReference type="FunFam" id="1.10.268.10:FF:000009">
    <property type="entry name" value="Gcn5-related N-acetyltransferase"/>
    <property type="match status" value="1"/>
</dbReference>
<keyword evidence="7" id="KW-0808">Transferase</keyword>
<reference evidence="8 16" key="4">
    <citation type="submission" date="2016-04" db="EMBL/GenBank/DDBJ databases">
        <authorList>
            <person name="Bigi M."/>
            <person name="Bigi F."/>
            <person name="Soria M.A."/>
        </authorList>
    </citation>
    <scope>NUCLEOTIDE SEQUENCE [LARGE SCALE GENOMIC DNA]</scope>
    <source>
        <strain evidence="8 16">6548</strain>
    </source>
</reference>
<dbReference type="InterPro" id="IPR016181">
    <property type="entry name" value="Acyl_CoA_acyltransferase"/>
</dbReference>
<evidence type="ECO:0000313" key="16">
    <source>
        <dbReference type="Proteomes" id="UP000189452"/>
    </source>
</evidence>
<evidence type="ECO:0000313" key="17">
    <source>
        <dbReference type="Proteomes" id="UP000256381"/>
    </source>
</evidence>
<evidence type="ECO:0000313" key="8">
    <source>
        <dbReference type="EMBL" id="OMH58622.1"/>
    </source>
</evidence>
<accession>A0A045IR24</accession>
<evidence type="ECO:0000313" key="12">
    <source>
        <dbReference type="Proteomes" id="UP000048600"/>
    </source>
</evidence>
<dbReference type="Pfam" id="PF13302">
    <property type="entry name" value="Acetyltransf_3"/>
    <property type="match status" value="1"/>
</dbReference>
<reference evidence="8 16" key="6">
    <citation type="submission" date="2017-02" db="EMBL/GenBank/DDBJ databases">
        <title>Protein polymorphisms may explain contrasting epidemiological fitness of two variants of a multidrug-resistant Mycobacterium tuberculosis strain.</title>
        <authorList>
            <person name="Bigi M.M."/>
            <person name="Lopez B."/>
            <person name="Blanco F.C."/>
            <person name="Sasiain M.C."/>
            <person name="De La Barrera S."/>
            <person name="Ritacco V."/>
            <person name="Bigi F."/>
            <person name="Soria M.A."/>
        </authorList>
    </citation>
    <scope>NUCLEOTIDE SEQUENCE [LARGE SCALE GENOMIC DNA]</scope>
    <source>
        <strain evidence="8 16">6548</strain>
    </source>
</reference>
<reference evidence="7" key="2">
    <citation type="submission" date="2015-03" db="EMBL/GenBank/DDBJ databases">
        <authorList>
            <person name="Murphy D."/>
        </authorList>
    </citation>
    <scope>NUCLEOTIDE SEQUENCE [LARGE SCALE GENOMIC DNA]</scope>
    <source>
        <strain evidence="7">K00500041</strain>
    </source>
</reference>
<feature type="domain" description="N-acetyltransferase" evidence="2">
    <location>
        <begin position="114"/>
        <end position="242"/>
    </location>
</feature>
<dbReference type="InterPro" id="IPR013760">
    <property type="entry name" value="Topo_IIA-like_dom_sf"/>
</dbReference>